<protein>
    <submittedName>
        <fullName evidence="2">DUF4335 domain-containing protein</fullName>
    </submittedName>
</protein>
<feature type="region of interest" description="Disordered" evidence="1">
    <location>
        <begin position="235"/>
        <end position="326"/>
    </location>
</feature>
<accession>A0A0C1QVP1</accession>
<name>A0A0C1QVP1_9CYAN</name>
<proteinExistence type="predicted"/>
<dbReference type="Pfam" id="PF14233">
    <property type="entry name" value="DUF4335"/>
    <property type="match status" value="1"/>
</dbReference>
<keyword evidence="4" id="KW-1185">Reference proteome</keyword>
<dbReference type="EMBL" id="JHEG04000001">
    <property type="protein sequence ID" value="KAF3888644.1"/>
    <property type="molecule type" value="Genomic_DNA"/>
</dbReference>
<dbReference type="InterPro" id="IPR025569">
    <property type="entry name" value="DUF4335"/>
</dbReference>
<reference evidence="2" key="2">
    <citation type="submission" date="2019-11" db="EMBL/GenBank/DDBJ databases">
        <title>Improved Assembly of Tolypothrix boutellei genome.</title>
        <authorList>
            <person name="Sarangi A.N."/>
            <person name="Mukherjee M."/>
            <person name="Ghosh S."/>
            <person name="Singh D."/>
            <person name="Das A."/>
            <person name="Kant S."/>
            <person name="Prusty A."/>
            <person name="Tripathy S."/>
        </authorList>
    </citation>
    <scope>NUCLEOTIDE SEQUENCE</scope>
    <source>
        <strain evidence="2">VB521301</strain>
    </source>
</reference>
<sequence>MPVSNPTIRRYTPPTCTLEILAQSSALSRWMGKSVLKQLRFELRFDDPQLPDEKKVAIRGDSEQLDALCVAVTNYVQEFLQMSPESFWANFSSIRDISQASDETLVPDLTTSSTATTTIDPLSDKPGTAYAKGERVPRGDIYLQPNSHLKHSLFLGSLANPTSGGVVELSLLQLFDLATALDEYSTDVMALPDLNSRSRVSPIPVWAPVAAVLVIGVGLAPITLQYANRLRQEQQTAGKSTSSSQTIALQDSPPSNLSSPLPTLSPSNNNLITQPLPTFGANFPLPPSGEAPSAQTFPVLPPTPPPSSQPQKPSISLASPTSTFPTANGAAPNVAILPKGSLPSSKTSLAVPSTIPPLASSPQNTASLNKTPSERITLQPNAKQSALTSASRGNIPALSSEFKNPPSLGNPELGSPSNIPAVPAPLPNIPSNLSSARGVPPLNATTPSDTDALIARLRQGRKPNNTPTELAANSTNDRLFDTLQVSEAREFLTQRWEPPSGLKQAIEYSLVVGVDGSIERIMPLGKAARDFVDRTGMPLIGEPFVSPSKNGQAVRIRAVFSPDGKVQTFPEKD</sequence>
<dbReference type="EMBL" id="JHEG02000059">
    <property type="protein sequence ID" value="KIE07833.1"/>
    <property type="molecule type" value="Genomic_DNA"/>
</dbReference>
<feature type="compositionally biased region" description="Low complexity" evidence="1">
    <location>
        <begin position="252"/>
        <end position="271"/>
    </location>
</feature>
<reference evidence="3" key="1">
    <citation type="journal article" date="2015" name="Genome Announc.">
        <title>Draft Genome Sequence of Tolypothrix boutellei Strain VB521301.</title>
        <authorList>
            <person name="Chandrababunaidu M.M."/>
            <person name="Singh D."/>
            <person name="Sen D."/>
            <person name="Bhan S."/>
            <person name="Das S."/>
            <person name="Gupta A."/>
            <person name="Adhikary S.P."/>
            <person name="Tripathy S."/>
        </authorList>
    </citation>
    <scope>NUCLEOTIDE SEQUENCE</scope>
    <source>
        <strain evidence="3">VB521301</strain>
    </source>
</reference>
<dbReference type="RefSeq" id="WP_038084514.1">
    <property type="nucleotide sequence ID" value="NZ_JHEG04000001.1"/>
</dbReference>
<evidence type="ECO:0000256" key="1">
    <source>
        <dbReference type="SAM" id="MobiDB-lite"/>
    </source>
</evidence>
<feature type="compositionally biased region" description="Pro residues" evidence="1">
    <location>
        <begin position="299"/>
        <end position="308"/>
    </location>
</feature>
<feature type="region of interest" description="Disordered" evidence="1">
    <location>
        <begin position="344"/>
        <end position="418"/>
    </location>
</feature>
<feature type="compositionally biased region" description="Polar residues" evidence="1">
    <location>
        <begin position="360"/>
        <end position="392"/>
    </location>
</feature>
<gene>
    <name evidence="3" type="ORF">DA73_0243375</name>
    <name evidence="2" type="ORF">DA73_0400026570</name>
</gene>
<evidence type="ECO:0000313" key="2">
    <source>
        <dbReference type="EMBL" id="KAF3888644.1"/>
    </source>
</evidence>
<dbReference type="STRING" id="1479485.DA73_0243375"/>
<evidence type="ECO:0000313" key="3">
    <source>
        <dbReference type="EMBL" id="KIE07833.1"/>
    </source>
</evidence>
<dbReference type="OrthoDB" id="425813at2"/>
<feature type="compositionally biased region" description="Polar residues" evidence="1">
    <location>
        <begin position="317"/>
        <end position="326"/>
    </location>
</feature>
<dbReference type="AlphaFoldDB" id="A0A0C1QVP1"/>
<dbReference type="Proteomes" id="UP000029738">
    <property type="component" value="Unassembled WGS sequence"/>
</dbReference>
<feature type="compositionally biased region" description="Polar residues" evidence="1">
    <location>
        <begin position="235"/>
        <end position="249"/>
    </location>
</feature>
<evidence type="ECO:0000313" key="4">
    <source>
        <dbReference type="Proteomes" id="UP000029738"/>
    </source>
</evidence>
<comment type="caution">
    <text evidence="3">The sequence shown here is derived from an EMBL/GenBank/DDBJ whole genome shotgun (WGS) entry which is preliminary data.</text>
</comment>
<organism evidence="3">
    <name type="scientific">Tolypothrix bouteillei VB521301</name>
    <dbReference type="NCBI Taxonomy" id="1479485"/>
    <lineage>
        <taxon>Bacteria</taxon>
        <taxon>Bacillati</taxon>
        <taxon>Cyanobacteriota</taxon>
        <taxon>Cyanophyceae</taxon>
        <taxon>Nostocales</taxon>
        <taxon>Tolypothrichaceae</taxon>
        <taxon>Tolypothrix</taxon>
    </lineage>
</organism>